<reference evidence="2 3" key="1">
    <citation type="journal article" date="2014" name="Nat. Commun.">
        <title>Klebsormidium flaccidum genome reveals primary factors for plant terrestrial adaptation.</title>
        <authorList>
            <person name="Hori K."/>
            <person name="Maruyama F."/>
            <person name="Fujisawa T."/>
            <person name="Togashi T."/>
            <person name="Yamamoto N."/>
            <person name="Seo M."/>
            <person name="Sato S."/>
            <person name="Yamada T."/>
            <person name="Mori H."/>
            <person name="Tajima N."/>
            <person name="Moriyama T."/>
            <person name="Ikeuchi M."/>
            <person name="Watanabe M."/>
            <person name="Wada H."/>
            <person name="Kobayashi K."/>
            <person name="Saito M."/>
            <person name="Masuda T."/>
            <person name="Sasaki-Sekimoto Y."/>
            <person name="Mashiguchi K."/>
            <person name="Awai K."/>
            <person name="Shimojima M."/>
            <person name="Masuda S."/>
            <person name="Iwai M."/>
            <person name="Nobusawa T."/>
            <person name="Narise T."/>
            <person name="Kondo S."/>
            <person name="Saito H."/>
            <person name="Sato R."/>
            <person name="Murakawa M."/>
            <person name="Ihara Y."/>
            <person name="Oshima-Yamada Y."/>
            <person name="Ohtaka K."/>
            <person name="Satoh M."/>
            <person name="Sonobe K."/>
            <person name="Ishii M."/>
            <person name="Ohtani R."/>
            <person name="Kanamori-Sato M."/>
            <person name="Honoki R."/>
            <person name="Miyazaki D."/>
            <person name="Mochizuki H."/>
            <person name="Umetsu J."/>
            <person name="Higashi K."/>
            <person name="Shibata D."/>
            <person name="Kamiya Y."/>
            <person name="Sato N."/>
            <person name="Nakamura Y."/>
            <person name="Tabata S."/>
            <person name="Ida S."/>
            <person name="Kurokawa K."/>
            <person name="Ohta H."/>
        </authorList>
    </citation>
    <scope>NUCLEOTIDE SEQUENCE [LARGE SCALE GENOMIC DNA]</scope>
    <source>
        <strain evidence="2 3">NIES-2285</strain>
    </source>
</reference>
<name>A0A1Y1I5M0_KLENI</name>
<evidence type="ECO:0000256" key="1">
    <source>
        <dbReference type="SAM" id="MobiDB-lite"/>
    </source>
</evidence>
<dbReference type="OrthoDB" id="2278185at2759"/>
<keyword evidence="3" id="KW-1185">Reference proteome</keyword>
<dbReference type="PANTHER" id="PTHR47773">
    <property type="entry name" value="SI:DKEY-9I5.2-RELATED"/>
    <property type="match status" value="1"/>
</dbReference>
<dbReference type="AlphaFoldDB" id="A0A1Y1I5M0"/>
<dbReference type="OMA" id="EYVEPEC"/>
<evidence type="ECO:0000313" key="3">
    <source>
        <dbReference type="Proteomes" id="UP000054558"/>
    </source>
</evidence>
<proteinExistence type="predicted"/>
<dbReference type="EMBL" id="DF237228">
    <property type="protein sequence ID" value="GAQ86254.1"/>
    <property type="molecule type" value="Genomic_DNA"/>
</dbReference>
<gene>
    <name evidence="2" type="ORF">KFL_002790030</name>
</gene>
<dbReference type="PANTHER" id="PTHR47773:SF1">
    <property type="entry name" value="C2H2-TYPE DOMAIN-CONTAINING PROTEIN"/>
    <property type="match status" value="1"/>
</dbReference>
<sequence length="752" mass="82863">MALGFGGESFLSNYSQLLGGLCSLSELRGASQAAQDLAIMQADHGCFPWQDCNVIGDGFATKLRAVCSHDRTIYILDYRYKCVGCPKAQGSKNRCFSSAHPKVLADLPPFIQRQYVEQFLVTHRGALDRVLYNLVRGLTIAGVAFALCARLIKESHALQFYACKETYLLYHEALQKSERSSIRNFFKPSNPASVGPSSTQGADPSPPQPAQITPIPDFGEFESGTGYRSYVPSTGYLTSVYLAEFESRKQWIHQQLVHVDGRYVKLDHTFKVCKMIRTADGKRAFLGVMTVMNEYGQIVFQKMTQTTSLDEVSGDFQKIRARYAAHGFQPMEIAWVDNPRTTSAKVKASLGVDLVLNDPLHALMLVSRTIPDDHSLKGLLMTRMSQAMFKTVEGDKALLVDYLRRSGLSEGDIVRKPAAYFKRHCRRVIPTATELVTRLDQVFQGLQYAYDTATGVTLFNKATTQAFINVLKLAEDGLLSDPLPVQEMFIQTGTWGGGIPRYTAIRGSSQLEGYHRHLALVLSGANNSPQLAHAQLSDHKVDWNRRAAIAKRGQRDYLISDLRRIERIKAASARLNMSDPYPEYVVLSFESNELFGCDGVLAGLDGDAVSSFEALREAELPEVVDDGGASLLEVDFDETKEPVVARFNPHAPPIEVPVATPTPTPSGATWPAELVPPRAAVTPSAVPRPGAQLRNTSGSLGGERFERFGVSAESTNISAFRTRQLLREALVRISKSEKFGCFAPLVSLVPPP</sequence>
<evidence type="ECO:0000313" key="2">
    <source>
        <dbReference type="EMBL" id="GAQ86254.1"/>
    </source>
</evidence>
<feature type="region of interest" description="Disordered" evidence="1">
    <location>
        <begin position="190"/>
        <end position="215"/>
    </location>
</feature>
<protein>
    <submittedName>
        <fullName evidence="2">Uncharacterized protein</fullName>
    </submittedName>
</protein>
<feature type="compositionally biased region" description="Polar residues" evidence="1">
    <location>
        <begin position="190"/>
        <end position="202"/>
    </location>
</feature>
<accession>A0A1Y1I5M0</accession>
<dbReference type="Proteomes" id="UP000054558">
    <property type="component" value="Unassembled WGS sequence"/>
</dbReference>
<organism evidence="2 3">
    <name type="scientific">Klebsormidium nitens</name>
    <name type="common">Green alga</name>
    <name type="synonym">Ulothrix nitens</name>
    <dbReference type="NCBI Taxonomy" id="105231"/>
    <lineage>
        <taxon>Eukaryota</taxon>
        <taxon>Viridiplantae</taxon>
        <taxon>Streptophyta</taxon>
        <taxon>Klebsormidiophyceae</taxon>
        <taxon>Klebsormidiales</taxon>
        <taxon>Klebsormidiaceae</taxon>
        <taxon>Klebsormidium</taxon>
    </lineage>
</organism>